<dbReference type="PATRIC" id="fig|104102.7.peg.1531"/>
<dbReference type="AlphaFoldDB" id="A0A094YPC2"/>
<evidence type="ECO:0000313" key="1">
    <source>
        <dbReference type="EMBL" id="KGB23915.1"/>
    </source>
</evidence>
<accession>A0A094YPC2</accession>
<evidence type="ECO:0000313" key="2">
    <source>
        <dbReference type="Proteomes" id="UP000029448"/>
    </source>
</evidence>
<protein>
    <submittedName>
        <fullName evidence="1">Uncharacterized protein</fullName>
    </submittedName>
</protein>
<name>A0A094YPC2_9PROT</name>
<organism evidence="1 2">
    <name type="scientific">Acetobacter tropicalis</name>
    <dbReference type="NCBI Taxonomy" id="104102"/>
    <lineage>
        <taxon>Bacteria</taxon>
        <taxon>Pseudomonadati</taxon>
        <taxon>Pseudomonadota</taxon>
        <taxon>Alphaproteobacteria</taxon>
        <taxon>Acetobacterales</taxon>
        <taxon>Acetobacteraceae</taxon>
        <taxon>Acetobacter</taxon>
    </lineage>
</organism>
<reference evidence="1 2" key="1">
    <citation type="submission" date="2014-06" db="EMBL/GenBank/DDBJ databases">
        <title>Functional and comparative genomic analyses of the Drosophila gut microbiota identify candidate symbiosis factors.</title>
        <authorList>
            <person name="Newell P.D."/>
            <person name="Chaston J.M."/>
            <person name="Douglas A.E."/>
        </authorList>
    </citation>
    <scope>NUCLEOTIDE SEQUENCE [LARGE SCALE GENOMIC DNA]</scope>
    <source>
        <strain evidence="1 2">DmCS_006</strain>
    </source>
</reference>
<comment type="caution">
    <text evidence="1">The sequence shown here is derived from an EMBL/GenBank/DDBJ whole genome shotgun (WGS) entry which is preliminary data.</text>
</comment>
<proteinExistence type="predicted"/>
<sequence>MKARYRNFICTLRDAYEIAGFFLLFSRSIAFKNALSQLIVLK</sequence>
<keyword evidence="2" id="KW-1185">Reference proteome</keyword>
<dbReference type="EMBL" id="JOKM01000054">
    <property type="protein sequence ID" value="KGB23915.1"/>
    <property type="molecule type" value="Genomic_DNA"/>
</dbReference>
<gene>
    <name evidence="1" type="ORF">AtDm6_1547</name>
</gene>
<dbReference type="Proteomes" id="UP000029448">
    <property type="component" value="Unassembled WGS sequence"/>
</dbReference>